<comment type="caution">
    <text evidence="3">The sequence shown here is derived from an EMBL/GenBank/DDBJ whole genome shotgun (WGS) entry which is preliminary data.</text>
</comment>
<name>A0A0G0JRL6_9BACT</name>
<dbReference type="Proteomes" id="UP000034406">
    <property type="component" value="Unassembled WGS sequence"/>
</dbReference>
<protein>
    <submittedName>
        <fullName evidence="3">Topoisomerase I protein</fullName>
    </submittedName>
</protein>
<proteinExistence type="predicted"/>
<evidence type="ECO:0000313" key="4">
    <source>
        <dbReference type="Proteomes" id="UP000034406"/>
    </source>
</evidence>
<dbReference type="InterPro" id="IPR013497">
    <property type="entry name" value="Topo_IA_cen"/>
</dbReference>
<evidence type="ECO:0000256" key="1">
    <source>
        <dbReference type="ARBA" id="ARBA00023235"/>
    </source>
</evidence>
<evidence type="ECO:0000259" key="2">
    <source>
        <dbReference type="PROSITE" id="PS52039"/>
    </source>
</evidence>
<organism evidence="3 4">
    <name type="scientific">Candidatus Shapirobacteria bacterium GW2011_GWE2_38_30</name>
    <dbReference type="NCBI Taxonomy" id="1618490"/>
    <lineage>
        <taxon>Bacteria</taxon>
        <taxon>Candidatus Shapironibacteriota</taxon>
    </lineage>
</organism>
<feature type="non-terminal residue" evidence="3">
    <location>
        <position position="1"/>
    </location>
</feature>
<dbReference type="PROSITE" id="PS52039">
    <property type="entry name" value="TOPO_IA_2"/>
    <property type="match status" value="1"/>
</dbReference>
<dbReference type="STRING" id="1618490.US90_C0017G0001"/>
<dbReference type="SUPFAM" id="SSF56712">
    <property type="entry name" value="Prokaryotic type I DNA topoisomerase"/>
    <property type="match status" value="1"/>
</dbReference>
<feature type="domain" description="Topo IA-type catalytic" evidence="2">
    <location>
        <begin position="1"/>
        <end position="115"/>
    </location>
</feature>
<gene>
    <name evidence="3" type="ORF">US90_C0017G0001</name>
</gene>
<sequence>KKTAAEEYETSPPPRYTDASLISSLEKQGIGRPSTYAPIISTIQIRQYVDKDEGKFKPTSLGVAVNQYLVTNFDDVLSLPFTANMEEDLDKVALGKLDWKKMMKDFWGIFEKKVVTATKVGEKMPGL</sequence>
<dbReference type="InterPro" id="IPR013824">
    <property type="entry name" value="Topo_IA_cen_sub1"/>
</dbReference>
<dbReference type="GO" id="GO:0003677">
    <property type="term" value="F:DNA binding"/>
    <property type="evidence" value="ECO:0007669"/>
    <property type="project" value="InterPro"/>
</dbReference>
<evidence type="ECO:0000313" key="3">
    <source>
        <dbReference type="EMBL" id="KKQ69382.1"/>
    </source>
</evidence>
<dbReference type="PATRIC" id="fig|1618490.4.peg.629"/>
<accession>A0A0G0JRL6</accession>
<dbReference type="Gene3D" id="1.10.460.10">
    <property type="entry name" value="Topoisomerase I, domain 2"/>
    <property type="match status" value="1"/>
</dbReference>
<dbReference type="InterPro" id="IPR013825">
    <property type="entry name" value="Topo_IA_cen_sub2"/>
</dbReference>
<reference evidence="3 4" key="1">
    <citation type="journal article" date="2015" name="Nature">
        <title>rRNA introns, odd ribosomes, and small enigmatic genomes across a large radiation of phyla.</title>
        <authorList>
            <person name="Brown C.T."/>
            <person name="Hug L.A."/>
            <person name="Thomas B.C."/>
            <person name="Sharon I."/>
            <person name="Castelle C.J."/>
            <person name="Singh A."/>
            <person name="Wilkins M.J."/>
            <person name="Williams K.H."/>
            <person name="Banfield J.F."/>
        </authorList>
    </citation>
    <scope>NUCLEOTIDE SEQUENCE [LARGE SCALE GENOMIC DNA]</scope>
</reference>
<dbReference type="AlphaFoldDB" id="A0A0G0JRL6"/>
<dbReference type="EMBL" id="LBUT01000017">
    <property type="protein sequence ID" value="KKQ69382.1"/>
    <property type="molecule type" value="Genomic_DNA"/>
</dbReference>
<dbReference type="PANTHER" id="PTHR42785:SF1">
    <property type="entry name" value="DNA TOPOISOMERASE"/>
    <property type="match status" value="1"/>
</dbReference>
<dbReference type="InterPro" id="IPR000380">
    <property type="entry name" value="Topo_IA"/>
</dbReference>
<keyword evidence="1 3" id="KW-0413">Isomerase</keyword>
<dbReference type="Gene3D" id="2.70.20.10">
    <property type="entry name" value="Topoisomerase I, domain 3"/>
    <property type="match status" value="1"/>
</dbReference>
<dbReference type="Pfam" id="PF01131">
    <property type="entry name" value="Topoisom_bac"/>
    <property type="match status" value="1"/>
</dbReference>
<dbReference type="GO" id="GO:0003917">
    <property type="term" value="F:DNA topoisomerase type I (single strand cut, ATP-independent) activity"/>
    <property type="evidence" value="ECO:0007669"/>
    <property type="project" value="InterPro"/>
</dbReference>
<dbReference type="PANTHER" id="PTHR42785">
    <property type="entry name" value="DNA TOPOISOMERASE, TYPE IA, CORE"/>
    <property type="match status" value="1"/>
</dbReference>
<dbReference type="InterPro" id="IPR023405">
    <property type="entry name" value="Topo_IA_core_domain"/>
</dbReference>
<dbReference type="GO" id="GO:0006265">
    <property type="term" value="P:DNA topological change"/>
    <property type="evidence" value="ECO:0007669"/>
    <property type="project" value="InterPro"/>
</dbReference>